<evidence type="ECO:0000313" key="3">
    <source>
        <dbReference type="Proteomes" id="UP000263595"/>
    </source>
</evidence>
<keyword evidence="3" id="KW-1185">Reference proteome</keyword>
<dbReference type="Pfam" id="PF09048">
    <property type="entry name" value="Cro"/>
    <property type="match status" value="1"/>
</dbReference>
<evidence type="ECO:0000259" key="1">
    <source>
        <dbReference type="PROSITE" id="PS50943"/>
    </source>
</evidence>
<feature type="domain" description="HTH cro/C1-type" evidence="1">
    <location>
        <begin position="15"/>
        <end position="44"/>
    </location>
</feature>
<dbReference type="PROSITE" id="PS50943">
    <property type="entry name" value="HTH_CROC1"/>
    <property type="match status" value="1"/>
</dbReference>
<organism evidence="2 3">
    <name type="scientific">Pseudomonas reidholzensis</name>
    <dbReference type="NCBI Taxonomy" id="1785162"/>
    <lineage>
        <taxon>Bacteria</taxon>
        <taxon>Pseudomonadati</taxon>
        <taxon>Pseudomonadota</taxon>
        <taxon>Gammaproteobacteria</taxon>
        <taxon>Pseudomonadales</taxon>
        <taxon>Pseudomonadaceae</taxon>
        <taxon>Pseudomonas</taxon>
    </lineage>
</organism>
<dbReference type="RefSeq" id="WP_119140673.1">
    <property type="nucleotide sequence ID" value="NZ_CBCSFL010000026.1"/>
</dbReference>
<protein>
    <submittedName>
        <fullName evidence="2">Repressor</fullName>
    </submittedName>
</protein>
<gene>
    <name evidence="2" type="ORF">CCOS865_02197</name>
</gene>
<dbReference type="AlphaFoldDB" id="A0A383RU09"/>
<dbReference type="GO" id="GO:0006355">
    <property type="term" value="P:regulation of DNA-templated transcription"/>
    <property type="evidence" value="ECO:0007669"/>
    <property type="project" value="InterPro"/>
</dbReference>
<dbReference type="InterPro" id="IPR010982">
    <property type="entry name" value="Lambda_DNA-bd_dom_sf"/>
</dbReference>
<sequence>MNTVSLEEYLAGHGTQSDLAKALGIQQSAVSQMFRAKRDIRITLHDDGHIEANEIRPIPARKSAA</sequence>
<dbReference type="CDD" id="cd00093">
    <property type="entry name" value="HTH_XRE"/>
    <property type="match status" value="1"/>
</dbReference>
<dbReference type="OrthoDB" id="9429495at2"/>
<dbReference type="EMBL" id="UNOZ01000013">
    <property type="protein sequence ID" value="SYX89931.1"/>
    <property type="molecule type" value="Genomic_DNA"/>
</dbReference>
<accession>A0A383RU09</accession>
<dbReference type="SUPFAM" id="SSF47413">
    <property type="entry name" value="lambda repressor-like DNA-binding domains"/>
    <property type="match status" value="1"/>
</dbReference>
<dbReference type="Proteomes" id="UP000263595">
    <property type="component" value="Unassembled WGS sequence"/>
</dbReference>
<reference evidence="3" key="1">
    <citation type="submission" date="2018-08" db="EMBL/GenBank/DDBJ databases">
        <authorList>
            <person name="Blom J."/>
        </authorList>
    </citation>
    <scope>NUCLEOTIDE SEQUENCE [LARGE SCALE GENOMIC DNA]</scope>
    <source>
        <strain evidence="3">CCOS 865</strain>
    </source>
</reference>
<name>A0A383RU09_9PSED</name>
<evidence type="ECO:0000313" key="2">
    <source>
        <dbReference type="EMBL" id="SYX89931.1"/>
    </source>
</evidence>
<dbReference type="InterPro" id="IPR001387">
    <property type="entry name" value="Cro/C1-type_HTH"/>
</dbReference>
<dbReference type="InterPro" id="IPR000655">
    <property type="entry name" value="Cro-like"/>
</dbReference>
<dbReference type="Gene3D" id="1.10.260.40">
    <property type="entry name" value="lambda repressor-like DNA-binding domains"/>
    <property type="match status" value="1"/>
</dbReference>
<dbReference type="GO" id="GO:0003677">
    <property type="term" value="F:DNA binding"/>
    <property type="evidence" value="ECO:0007669"/>
    <property type="project" value="InterPro"/>
</dbReference>
<proteinExistence type="predicted"/>